<dbReference type="InterPro" id="IPR036291">
    <property type="entry name" value="NAD(P)-bd_dom_sf"/>
</dbReference>
<dbReference type="Pfam" id="PF00106">
    <property type="entry name" value="adh_short"/>
    <property type="match status" value="1"/>
</dbReference>
<dbReference type="PANTHER" id="PTHR43086">
    <property type="entry name" value="VERY-LONG-CHAIN 3-OXOOACYL-COA REDUCTASE"/>
    <property type="match status" value="1"/>
</dbReference>
<name>A0A9N9GAY8_9GLOM</name>
<dbReference type="InterPro" id="IPR020904">
    <property type="entry name" value="Sc_DH/Rdtase_CS"/>
</dbReference>
<keyword evidence="9" id="KW-1185">Reference proteome</keyword>
<dbReference type="CDD" id="cd05356">
    <property type="entry name" value="17beta-HSD1_like_SDR_c"/>
    <property type="match status" value="1"/>
</dbReference>
<gene>
    <name evidence="8" type="ORF">ALEPTO_LOCUS7643</name>
</gene>
<dbReference type="GO" id="GO:0030497">
    <property type="term" value="P:fatty acid elongation"/>
    <property type="evidence" value="ECO:0007669"/>
    <property type="project" value="TreeGrafter"/>
</dbReference>
<dbReference type="SUPFAM" id="SSF51735">
    <property type="entry name" value="NAD(P)-binding Rossmann-fold domains"/>
    <property type="match status" value="1"/>
</dbReference>
<accession>A0A9N9GAY8</accession>
<proteinExistence type="predicted"/>
<evidence type="ECO:0000256" key="7">
    <source>
        <dbReference type="ARBA" id="ARBA00023160"/>
    </source>
</evidence>
<dbReference type="Gene3D" id="3.40.50.720">
    <property type="entry name" value="NAD(P)-binding Rossmann-like Domain"/>
    <property type="match status" value="1"/>
</dbReference>
<dbReference type="PANTHER" id="PTHR43086:SF2">
    <property type="entry name" value="HYDROXYSTEROID DEHYDROGENASE-LIKE PROTEIN 1"/>
    <property type="match status" value="1"/>
</dbReference>
<comment type="pathway">
    <text evidence="1">Lipid metabolism; fatty acid biosynthesis.</text>
</comment>
<keyword evidence="4" id="KW-0521">NADP</keyword>
<dbReference type="PROSITE" id="PS00061">
    <property type="entry name" value="ADH_SHORT"/>
    <property type="match status" value="1"/>
</dbReference>
<keyword evidence="3" id="KW-0276">Fatty acid metabolism</keyword>
<comment type="caution">
    <text evidence="8">The sequence shown here is derived from an EMBL/GenBank/DDBJ whole genome shotgun (WGS) entry which is preliminary data.</text>
</comment>
<dbReference type="GO" id="GO:0016491">
    <property type="term" value="F:oxidoreductase activity"/>
    <property type="evidence" value="ECO:0007669"/>
    <property type="project" value="UniProtKB-KW"/>
</dbReference>
<dbReference type="EMBL" id="CAJVPS010003479">
    <property type="protein sequence ID" value="CAG8589701.1"/>
    <property type="molecule type" value="Genomic_DNA"/>
</dbReference>
<dbReference type="GO" id="GO:0005783">
    <property type="term" value="C:endoplasmic reticulum"/>
    <property type="evidence" value="ECO:0007669"/>
    <property type="project" value="TreeGrafter"/>
</dbReference>
<protein>
    <submittedName>
        <fullName evidence="8">921_t:CDS:1</fullName>
    </submittedName>
</protein>
<evidence type="ECO:0000313" key="9">
    <source>
        <dbReference type="Proteomes" id="UP000789508"/>
    </source>
</evidence>
<evidence type="ECO:0000256" key="3">
    <source>
        <dbReference type="ARBA" id="ARBA00022832"/>
    </source>
</evidence>
<keyword evidence="2" id="KW-0444">Lipid biosynthesis</keyword>
<dbReference type="AlphaFoldDB" id="A0A9N9GAY8"/>
<evidence type="ECO:0000313" key="8">
    <source>
        <dbReference type="EMBL" id="CAG8589701.1"/>
    </source>
</evidence>
<reference evidence="8" key="1">
    <citation type="submission" date="2021-06" db="EMBL/GenBank/DDBJ databases">
        <authorList>
            <person name="Kallberg Y."/>
            <person name="Tangrot J."/>
            <person name="Rosling A."/>
        </authorList>
    </citation>
    <scope>NUCLEOTIDE SEQUENCE</scope>
    <source>
        <strain evidence="8">FL130A</strain>
    </source>
</reference>
<keyword evidence="5" id="KW-0560">Oxidoreductase</keyword>
<evidence type="ECO:0000256" key="4">
    <source>
        <dbReference type="ARBA" id="ARBA00022857"/>
    </source>
</evidence>
<evidence type="ECO:0000256" key="1">
    <source>
        <dbReference type="ARBA" id="ARBA00005194"/>
    </source>
</evidence>
<dbReference type="OrthoDB" id="5545019at2759"/>
<evidence type="ECO:0000256" key="6">
    <source>
        <dbReference type="ARBA" id="ARBA00023098"/>
    </source>
</evidence>
<keyword evidence="7" id="KW-0275">Fatty acid biosynthesis</keyword>
<organism evidence="8 9">
    <name type="scientific">Ambispora leptoticha</name>
    <dbReference type="NCBI Taxonomy" id="144679"/>
    <lineage>
        <taxon>Eukaryota</taxon>
        <taxon>Fungi</taxon>
        <taxon>Fungi incertae sedis</taxon>
        <taxon>Mucoromycota</taxon>
        <taxon>Glomeromycotina</taxon>
        <taxon>Glomeromycetes</taxon>
        <taxon>Archaeosporales</taxon>
        <taxon>Ambisporaceae</taxon>
        <taxon>Ambispora</taxon>
    </lineage>
</organism>
<dbReference type="PIRSF" id="PIRSF000126">
    <property type="entry name" value="11-beta-HSD1"/>
    <property type="match status" value="1"/>
</dbReference>
<sequence>MSVSEKVVQLFKDNDKAVITAALFALVGASVVTRRVFSLLKLLFDVYIRPGKSLKNFGAGRGAWAIITGASDGIGKEFAYQLAQAKFNLLLISRTESKLQALANEIEQKHNVETRIYAMDFSKGIPENLKEIINQLDVGVLINNVATNHEIPTPFFLENDQLIDNIVEVNIASVLRITKIVIPIMKAKNRGLIINCGSFSGYVPSPYLSVYSGSKAFLSTWSAAIGMELKSSGITATAMSKIRRATWLIPYPKPYVKAVLSKIGVPGGASAIPFGSNAYPSHALVNWLISYTFDMHFWLRRNFEHQTDIRNRALRKREREAAAAKSQ</sequence>
<evidence type="ECO:0000256" key="5">
    <source>
        <dbReference type="ARBA" id="ARBA00023002"/>
    </source>
</evidence>
<dbReference type="InterPro" id="IPR002347">
    <property type="entry name" value="SDR_fam"/>
</dbReference>
<evidence type="ECO:0000256" key="2">
    <source>
        <dbReference type="ARBA" id="ARBA00022516"/>
    </source>
</evidence>
<dbReference type="PRINTS" id="PR00081">
    <property type="entry name" value="GDHRDH"/>
</dbReference>
<dbReference type="Proteomes" id="UP000789508">
    <property type="component" value="Unassembled WGS sequence"/>
</dbReference>
<keyword evidence="6" id="KW-0443">Lipid metabolism</keyword>